<keyword evidence="18" id="KW-1185">Reference proteome</keyword>
<dbReference type="Proteomes" id="UP001209878">
    <property type="component" value="Unassembled WGS sequence"/>
</dbReference>
<dbReference type="Gene3D" id="2.10.250.10">
    <property type="entry name" value="Calreticulin/calnexin, P domain"/>
    <property type="match status" value="1"/>
</dbReference>
<evidence type="ECO:0000256" key="12">
    <source>
        <dbReference type="ARBA" id="ARBA00023157"/>
    </source>
</evidence>
<dbReference type="InterPro" id="IPR018124">
    <property type="entry name" value="Calret/calnex_CS"/>
</dbReference>
<dbReference type="AlphaFoldDB" id="A0AAD9NE93"/>
<evidence type="ECO:0000256" key="8">
    <source>
        <dbReference type="ARBA" id="ARBA00022837"/>
    </source>
</evidence>
<dbReference type="SUPFAM" id="SSF49899">
    <property type="entry name" value="Concanavalin A-like lectins/glucanases"/>
    <property type="match status" value="2"/>
</dbReference>
<dbReference type="GO" id="GO:0005789">
    <property type="term" value="C:endoplasmic reticulum membrane"/>
    <property type="evidence" value="ECO:0007669"/>
    <property type="project" value="UniProtKB-SubCell"/>
</dbReference>
<keyword evidence="7 15" id="KW-0256">Endoplasmic reticulum</keyword>
<dbReference type="GO" id="GO:0005509">
    <property type="term" value="F:calcium ion binding"/>
    <property type="evidence" value="ECO:0007669"/>
    <property type="project" value="InterPro"/>
</dbReference>
<dbReference type="FunFam" id="2.60.120.200:FF:000430">
    <property type="entry name" value="Si:ch211-274f20.2"/>
    <property type="match status" value="1"/>
</dbReference>
<evidence type="ECO:0000256" key="9">
    <source>
        <dbReference type="ARBA" id="ARBA00022989"/>
    </source>
</evidence>
<organism evidence="17 18">
    <name type="scientific">Ridgeia piscesae</name>
    <name type="common">Tubeworm</name>
    <dbReference type="NCBI Taxonomy" id="27915"/>
    <lineage>
        <taxon>Eukaryota</taxon>
        <taxon>Metazoa</taxon>
        <taxon>Spiralia</taxon>
        <taxon>Lophotrochozoa</taxon>
        <taxon>Annelida</taxon>
        <taxon>Polychaeta</taxon>
        <taxon>Sedentaria</taxon>
        <taxon>Canalipalpata</taxon>
        <taxon>Sabellida</taxon>
        <taxon>Siboglinidae</taxon>
        <taxon>Ridgeia</taxon>
    </lineage>
</organism>
<dbReference type="FunFam" id="2.10.250.10:FF:000001">
    <property type="entry name" value="Calnexin homolog"/>
    <property type="match status" value="1"/>
</dbReference>
<dbReference type="PANTHER" id="PTHR11073:SF1">
    <property type="entry name" value="CALNEXIN 14D-RELATED"/>
    <property type="match status" value="1"/>
</dbReference>
<keyword evidence="9 15" id="KW-1133">Transmembrane helix</keyword>
<feature type="chain" id="PRO_5041784186" description="Calnexin" evidence="15">
    <location>
        <begin position="25"/>
        <end position="624"/>
    </location>
</feature>
<dbReference type="PROSITE" id="PS00804">
    <property type="entry name" value="CALRETICULIN_2"/>
    <property type="match status" value="1"/>
</dbReference>
<keyword evidence="12 14" id="KW-1015">Disulfide bond</keyword>
<dbReference type="GO" id="GO:0006457">
    <property type="term" value="P:protein folding"/>
    <property type="evidence" value="ECO:0007669"/>
    <property type="project" value="InterPro"/>
</dbReference>
<feature type="region of interest" description="Disordered" evidence="16">
    <location>
        <begin position="562"/>
        <end position="624"/>
    </location>
</feature>
<evidence type="ECO:0000256" key="10">
    <source>
        <dbReference type="ARBA" id="ARBA00022990"/>
    </source>
</evidence>
<dbReference type="Gene3D" id="2.60.120.200">
    <property type="match status" value="1"/>
</dbReference>
<comment type="subcellular location">
    <subcellularLocation>
        <location evidence="1">Endoplasmic reticulum membrane</location>
        <topology evidence="1">Single-pass type I membrane protein</topology>
    </subcellularLocation>
</comment>
<dbReference type="PRINTS" id="PR00626">
    <property type="entry name" value="CALRETICULIN"/>
</dbReference>
<keyword evidence="5 15" id="KW-0732">Signal</keyword>
<gene>
    <name evidence="17" type="ORF">NP493_1367g01027</name>
</gene>
<evidence type="ECO:0000256" key="1">
    <source>
        <dbReference type="ARBA" id="ARBA00004115"/>
    </source>
</evidence>
<evidence type="ECO:0000256" key="3">
    <source>
        <dbReference type="ARBA" id="ARBA00022553"/>
    </source>
</evidence>
<feature type="compositionally biased region" description="Basic and acidic residues" evidence="16">
    <location>
        <begin position="272"/>
        <end position="299"/>
    </location>
</feature>
<evidence type="ECO:0000256" key="13">
    <source>
        <dbReference type="ARBA" id="ARBA00023186"/>
    </source>
</evidence>
<feature type="disulfide bond" evidence="14">
    <location>
        <begin position="157"/>
        <end position="191"/>
    </location>
</feature>
<name>A0AAD9NE93_RIDPI</name>
<proteinExistence type="inferred from homology"/>
<dbReference type="SUPFAM" id="SSF63887">
    <property type="entry name" value="P-domain of calnexin/calreticulin"/>
    <property type="match status" value="1"/>
</dbReference>
<evidence type="ECO:0008006" key="19">
    <source>
        <dbReference type="Google" id="ProtNLM"/>
    </source>
</evidence>
<feature type="signal peptide" evidence="15">
    <location>
        <begin position="1"/>
        <end position="24"/>
    </location>
</feature>
<dbReference type="PANTHER" id="PTHR11073">
    <property type="entry name" value="CALRETICULIN AND CALNEXIN"/>
    <property type="match status" value="1"/>
</dbReference>
<accession>A0AAD9NE93</accession>
<sequence>MKSATRYLWGMLLACLLATSMVLSNEPQDDVDEDGKVEVEDDSAENELKVAQQVYKKPIASGDVNLAEPFDNARDFKEKWVKSEAKKDGVEDNIAKYDGEWKLEEPKDNALKGDLGVVLKSKAKHHAISRLLDTPYEFSASPLVVQYEVKFQNGLDCGGGYIKLLTQSSDLNLKKFTDKTPYTIMFGPDKCGNDNKLHFIFRHKNPVTGKYEEKHAKKPTAALDSYFTDKKTHLYTLVVKPENTFEIFVDQTLVNSGSLLEDFEPAVNPPKEVIDPTDEKPNDWDEREKIPDPEAKKPEDWDENEPEMIEDEDASMPDGWLDSEPALIADPSAQRPTDWDDDMDGEWEPPMISNPACESVPGCGEWKRPQIKNPNYKGIWKATMIDNPNFKGKWKPRKIPNPDYFEDNDPYRMSPIGAVGLELWSMSDDIVFDNFVITDSKSVADIWATDTWEVKHLQEMSGGPSAKSVVQAVLDATHERPWLWAVIIVVVLLPIVLLIAYCCMPGSSKGYVWQFLMTHSWLLCGIVVVLLVIYAIRHQMQDSTATRKKTDSPTADDLNEQLEDADVAANEGGDTPSRGSARKPRSKKSDLDADNSSEAAENNDSDKSPRKGSPTRRRPRVQKE</sequence>
<evidence type="ECO:0000256" key="14">
    <source>
        <dbReference type="PIRSR" id="PIRSR601580-3"/>
    </source>
</evidence>
<evidence type="ECO:0000256" key="2">
    <source>
        <dbReference type="ARBA" id="ARBA00010983"/>
    </source>
</evidence>
<reference evidence="17" key="1">
    <citation type="journal article" date="2023" name="Mol. Biol. Evol.">
        <title>Third-Generation Sequencing Reveals the Adaptive Role of the Epigenome in Three Deep-Sea Polychaetes.</title>
        <authorList>
            <person name="Perez M."/>
            <person name="Aroh O."/>
            <person name="Sun Y."/>
            <person name="Lan Y."/>
            <person name="Juniper S.K."/>
            <person name="Young C.R."/>
            <person name="Angers B."/>
            <person name="Qian P.Y."/>
        </authorList>
    </citation>
    <scope>NUCLEOTIDE SEQUENCE</scope>
    <source>
        <strain evidence="17">R07B-5</strain>
    </source>
</reference>
<comment type="caution">
    <text evidence="17">The sequence shown here is derived from an EMBL/GenBank/DDBJ whole genome shotgun (WGS) entry which is preliminary data.</text>
</comment>
<dbReference type="InterPro" id="IPR001580">
    <property type="entry name" value="Calret/calnex"/>
</dbReference>
<dbReference type="GO" id="GO:0036503">
    <property type="term" value="P:ERAD pathway"/>
    <property type="evidence" value="ECO:0007669"/>
    <property type="project" value="TreeGrafter"/>
</dbReference>
<evidence type="ECO:0000256" key="15">
    <source>
        <dbReference type="RuleBase" id="RU362126"/>
    </source>
</evidence>
<dbReference type="PROSITE" id="PS00803">
    <property type="entry name" value="CALRETICULIN_1"/>
    <property type="match status" value="1"/>
</dbReference>
<keyword evidence="6" id="KW-0677">Repeat</keyword>
<keyword evidence="10" id="KW-0007">Acetylation</keyword>
<keyword evidence="8" id="KW-0106">Calcium</keyword>
<dbReference type="InterPro" id="IPR009033">
    <property type="entry name" value="Calreticulin/calnexin_P_dom_sf"/>
</dbReference>
<protein>
    <recommendedName>
        <fullName evidence="19">Calnexin</fullName>
    </recommendedName>
</protein>
<evidence type="ECO:0000256" key="5">
    <source>
        <dbReference type="ARBA" id="ARBA00022729"/>
    </source>
</evidence>
<comment type="similarity">
    <text evidence="2 15">Belongs to the calreticulin family.</text>
</comment>
<evidence type="ECO:0000256" key="16">
    <source>
        <dbReference type="SAM" id="MobiDB-lite"/>
    </source>
</evidence>
<dbReference type="InterPro" id="IPR013320">
    <property type="entry name" value="ConA-like_dom_sf"/>
</dbReference>
<evidence type="ECO:0000256" key="4">
    <source>
        <dbReference type="ARBA" id="ARBA00022692"/>
    </source>
</evidence>
<evidence type="ECO:0000313" key="18">
    <source>
        <dbReference type="Proteomes" id="UP001209878"/>
    </source>
</evidence>
<feature type="transmembrane region" description="Helical" evidence="15">
    <location>
        <begin position="482"/>
        <end position="503"/>
    </location>
</feature>
<keyword evidence="3" id="KW-0597">Phosphoprotein</keyword>
<evidence type="ECO:0000313" key="17">
    <source>
        <dbReference type="EMBL" id="KAK2165398.1"/>
    </source>
</evidence>
<keyword evidence="4 15" id="KW-0812">Transmembrane</keyword>
<dbReference type="GO" id="GO:0051082">
    <property type="term" value="F:unfolded protein binding"/>
    <property type="evidence" value="ECO:0007669"/>
    <property type="project" value="InterPro"/>
</dbReference>
<feature type="compositionally biased region" description="Basic residues" evidence="16">
    <location>
        <begin position="613"/>
        <end position="624"/>
    </location>
</feature>
<evidence type="ECO:0000256" key="7">
    <source>
        <dbReference type="ARBA" id="ARBA00022824"/>
    </source>
</evidence>
<keyword evidence="11 15" id="KW-0472">Membrane</keyword>
<evidence type="ECO:0000256" key="11">
    <source>
        <dbReference type="ARBA" id="ARBA00023136"/>
    </source>
</evidence>
<dbReference type="Pfam" id="PF00262">
    <property type="entry name" value="Calreticulin"/>
    <property type="match status" value="1"/>
</dbReference>
<dbReference type="EMBL" id="JAODUO010001367">
    <property type="protein sequence ID" value="KAK2165398.1"/>
    <property type="molecule type" value="Genomic_DNA"/>
</dbReference>
<feature type="region of interest" description="Disordered" evidence="16">
    <location>
        <begin position="264"/>
        <end position="304"/>
    </location>
</feature>
<keyword evidence="13 15" id="KW-0143">Chaperone</keyword>
<evidence type="ECO:0000256" key="6">
    <source>
        <dbReference type="ARBA" id="ARBA00022737"/>
    </source>
</evidence>
<feature type="transmembrane region" description="Helical" evidence="15">
    <location>
        <begin position="515"/>
        <end position="536"/>
    </location>
</feature>